<dbReference type="InterPro" id="IPR023772">
    <property type="entry name" value="DNA-bd_HTH_TetR-type_CS"/>
</dbReference>
<keyword evidence="4" id="KW-0804">Transcription</keyword>
<reference evidence="7 8" key="1">
    <citation type="journal article" date="2020" name="Front. Plant Sci.">
        <title>Isolation of Rhizosphere Bacteria That Improve Quality and Water Stress Tolerance in Greenhouse Ornamentals.</title>
        <authorList>
            <person name="Nordstedt N.P."/>
            <person name="Jones M.L."/>
        </authorList>
    </citation>
    <scope>NUCLEOTIDE SEQUENCE [LARGE SCALE GENOMIC DNA]</scope>
    <source>
        <strain evidence="7 8">C6C2</strain>
    </source>
</reference>
<evidence type="ECO:0000256" key="5">
    <source>
        <dbReference type="PROSITE-ProRule" id="PRU00335"/>
    </source>
</evidence>
<dbReference type="InterPro" id="IPR036271">
    <property type="entry name" value="Tet_transcr_reg_TetR-rel_C_sf"/>
</dbReference>
<dbReference type="PANTHER" id="PTHR47506:SF10">
    <property type="entry name" value="TRANSCRIPTIONAL REGULATORY PROTEIN"/>
    <property type="match status" value="1"/>
</dbReference>
<dbReference type="EMBL" id="JABFMT010000037">
    <property type="protein sequence ID" value="NUU04234.1"/>
    <property type="molecule type" value="Genomic_DNA"/>
</dbReference>
<dbReference type="Gene3D" id="1.10.10.60">
    <property type="entry name" value="Homeodomain-like"/>
    <property type="match status" value="1"/>
</dbReference>
<dbReference type="Gene3D" id="1.10.357.10">
    <property type="entry name" value="Tetracycline Repressor, domain 2"/>
    <property type="match status" value="1"/>
</dbReference>
<evidence type="ECO:0000313" key="7">
    <source>
        <dbReference type="EMBL" id="NUU04234.1"/>
    </source>
</evidence>
<dbReference type="InterPro" id="IPR009057">
    <property type="entry name" value="Homeodomain-like_sf"/>
</dbReference>
<evidence type="ECO:0000256" key="3">
    <source>
        <dbReference type="ARBA" id="ARBA00023125"/>
    </source>
</evidence>
<keyword evidence="2" id="KW-0805">Transcription regulation</keyword>
<dbReference type="SUPFAM" id="SSF48498">
    <property type="entry name" value="Tetracyclin repressor-like, C-terminal domain"/>
    <property type="match status" value="1"/>
</dbReference>
<keyword evidence="1" id="KW-0678">Repressor</keyword>
<evidence type="ECO:0000313" key="8">
    <source>
        <dbReference type="Proteomes" id="UP000536746"/>
    </source>
</evidence>
<sequence length="177" mass="19390">MQVFWTLGYNGTSLVDLIDGTGLSRGSLYKAFGDKHGLFLFALDRYISQSLIRLLSTLQQPGSAKAAIRETLTRLVEMSCQEEGRRGCMLVATAMEMVPHDEEIAERVKTMVDRIRNAYADAIVRGQASGEIPGRLDAQSLATLIVSLTHGMRTLGKVGAIDQQMTAIVESAMRLLD</sequence>
<evidence type="ECO:0000256" key="4">
    <source>
        <dbReference type="ARBA" id="ARBA00023163"/>
    </source>
</evidence>
<dbReference type="PROSITE" id="PS01081">
    <property type="entry name" value="HTH_TETR_1"/>
    <property type="match status" value="1"/>
</dbReference>
<protein>
    <submittedName>
        <fullName evidence="7">TetR/AcrR family transcriptional regulator</fullName>
    </submittedName>
</protein>
<dbReference type="Proteomes" id="UP000536746">
    <property type="component" value="Unassembled WGS sequence"/>
</dbReference>
<dbReference type="InterPro" id="IPR011075">
    <property type="entry name" value="TetR_C"/>
</dbReference>
<keyword evidence="8" id="KW-1185">Reference proteome</keyword>
<name>A0ABX2M0M0_9BURK</name>
<comment type="caution">
    <text evidence="7">The sequence shown here is derived from an EMBL/GenBank/DDBJ whole genome shotgun (WGS) entry which is preliminary data.</text>
</comment>
<evidence type="ECO:0000256" key="1">
    <source>
        <dbReference type="ARBA" id="ARBA00022491"/>
    </source>
</evidence>
<proteinExistence type="predicted"/>
<dbReference type="PROSITE" id="PS50977">
    <property type="entry name" value="HTH_TETR_2"/>
    <property type="match status" value="1"/>
</dbReference>
<feature type="DNA-binding region" description="H-T-H motif" evidence="5">
    <location>
        <begin position="13"/>
        <end position="32"/>
    </location>
</feature>
<dbReference type="InterPro" id="IPR001647">
    <property type="entry name" value="HTH_TetR"/>
</dbReference>
<dbReference type="Pfam" id="PF00440">
    <property type="entry name" value="TetR_N"/>
    <property type="match status" value="1"/>
</dbReference>
<feature type="domain" description="HTH tetR-type" evidence="6">
    <location>
        <begin position="1"/>
        <end position="50"/>
    </location>
</feature>
<dbReference type="SUPFAM" id="SSF46689">
    <property type="entry name" value="Homeodomain-like"/>
    <property type="match status" value="1"/>
</dbReference>
<dbReference type="PANTHER" id="PTHR47506">
    <property type="entry name" value="TRANSCRIPTIONAL REGULATORY PROTEIN"/>
    <property type="match status" value="1"/>
</dbReference>
<evidence type="ECO:0000259" key="6">
    <source>
        <dbReference type="PROSITE" id="PS50977"/>
    </source>
</evidence>
<evidence type="ECO:0000256" key="2">
    <source>
        <dbReference type="ARBA" id="ARBA00023015"/>
    </source>
</evidence>
<accession>A0ABX2M0M0</accession>
<keyword evidence="3 5" id="KW-0238">DNA-binding</keyword>
<dbReference type="Pfam" id="PF16925">
    <property type="entry name" value="TetR_C_13"/>
    <property type="match status" value="1"/>
</dbReference>
<organism evidence="7 8">
    <name type="scientific">Herbaspirillum robiniae</name>
    <dbReference type="NCBI Taxonomy" id="2014887"/>
    <lineage>
        <taxon>Bacteria</taxon>
        <taxon>Pseudomonadati</taxon>
        <taxon>Pseudomonadota</taxon>
        <taxon>Betaproteobacteria</taxon>
        <taxon>Burkholderiales</taxon>
        <taxon>Oxalobacteraceae</taxon>
        <taxon>Herbaspirillum</taxon>
    </lineage>
</organism>
<gene>
    <name evidence="7" type="ORF">HNO84_21710</name>
</gene>